<dbReference type="EMBL" id="CP093547">
    <property type="protein sequence ID" value="UNP29288.1"/>
    <property type="molecule type" value="Genomic_DNA"/>
</dbReference>
<proteinExistence type="predicted"/>
<evidence type="ECO:0000313" key="1">
    <source>
        <dbReference type="EMBL" id="UNP29288.1"/>
    </source>
</evidence>
<dbReference type="Proteomes" id="UP000829194">
    <property type="component" value="Chromosome"/>
</dbReference>
<organism evidence="1 2">
    <name type="scientific">Lysobacter gummosus</name>
    <dbReference type="NCBI Taxonomy" id="262324"/>
    <lineage>
        <taxon>Bacteria</taxon>
        <taxon>Pseudomonadati</taxon>
        <taxon>Pseudomonadota</taxon>
        <taxon>Gammaproteobacteria</taxon>
        <taxon>Lysobacterales</taxon>
        <taxon>Lysobacteraceae</taxon>
        <taxon>Lysobacter</taxon>
    </lineage>
</organism>
<evidence type="ECO:0000313" key="2">
    <source>
        <dbReference type="Proteomes" id="UP000829194"/>
    </source>
</evidence>
<keyword evidence="2" id="KW-1185">Reference proteome</keyword>
<sequence length="95" mass="10458">MDTQSTLQPLPRGFHWEAQGPATARHLVVVPDINPDVWLATIGDQDNGCLATIRRHQARAAHIDRPFRTAAAASGWVARWLDRQGRLIAAELAGQ</sequence>
<reference evidence="1 2" key="1">
    <citation type="submission" date="2022-03" db="EMBL/GenBank/DDBJ databases">
        <title>Complete genome sequence of Lysobacter capsici VKM B-2533 and Lysobacter gummosus 10.1.1, promising sources of lytic agents.</title>
        <authorList>
            <person name="Tarlachkov S.V."/>
            <person name="Kudryakova I.V."/>
            <person name="Afoshin A.S."/>
            <person name="Leontyevskaya E.A."/>
            <person name="Leontyevskaya N.V."/>
        </authorList>
    </citation>
    <scope>NUCLEOTIDE SEQUENCE [LARGE SCALE GENOMIC DNA]</scope>
    <source>
        <strain evidence="1 2">10.1.1</strain>
    </source>
</reference>
<accession>A0ABY3XER1</accession>
<protein>
    <submittedName>
        <fullName evidence="1">Uncharacterized protein</fullName>
    </submittedName>
</protein>
<gene>
    <name evidence="1" type="ORF">MOV92_22925</name>
</gene>
<dbReference type="RefSeq" id="WP_057944775.1">
    <property type="nucleotide sequence ID" value="NZ_CP011131.1"/>
</dbReference>
<name>A0ABY3XER1_9GAMM</name>